<proteinExistence type="predicted"/>
<feature type="compositionally biased region" description="Basic and acidic residues" evidence="1">
    <location>
        <begin position="39"/>
        <end position="65"/>
    </location>
</feature>
<feature type="region of interest" description="Disordered" evidence="1">
    <location>
        <begin position="1"/>
        <end position="111"/>
    </location>
</feature>
<accession>A0A645AM82</accession>
<sequence length="140" mass="15295">MHGDLGAGDEVADRRGRDAHTGQAHHEQARGIAAPPHQPGHDQQQHDPGDLEPDNHLQHGGRLDALEFQLILQLGPAGDQADDDGHAADRPQDRQQRADRQRAGTLFGPGRRRVRLEEAHRRFGGIALVRCVGHEPSPIA</sequence>
<feature type="compositionally biased region" description="Basic and acidic residues" evidence="1">
    <location>
        <begin position="11"/>
        <end position="29"/>
    </location>
</feature>
<organism evidence="2">
    <name type="scientific">bioreactor metagenome</name>
    <dbReference type="NCBI Taxonomy" id="1076179"/>
    <lineage>
        <taxon>unclassified sequences</taxon>
        <taxon>metagenomes</taxon>
        <taxon>ecological metagenomes</taxon>
    </lineage>
</organism>
<comment type="caution">
    <text evidence="2">The sequence shown here is derived from an EMBL/GenBank/DDBJ whole genome shotgun (WGS) entry which is preliminary data.</text>
</comment>
<protein>
    <submittedName>
        <fullName evidence="2">Uncharacterized protein</fullName>
    </submittedName>
</protein>
<feature type="compositionally biased region" description="Basic and acidic residues" evidence="1">
    <location>
        <begin position="83"/>
        <end position="102"/>
    </location>
</feature>
<evidence type="ECO:0000313" key="2">
    <source>
        <dbReference type="EMBL" id="MPM51933.1"/>
    </source>
</evidence>
<evidence type="ECO:0000256" key="1">
    <source>
        <dbReference type="SAM" id="MobiDB-lite"/>
    </source>
</evidence>
<dbReference type="AlphaFoldDB" id="A0A645AM82"/>
<dbReference type="EMBL" id="VSSQ01013637">
    <property type="protein sequence ID" value="MPM51933.1"/>
    <property type="molecule type" value="Genomic_DNA"/>
</dbReference>
<reference evidence="2" key="1">
    <citation type="submission" date="2019-08" db="EMBL/GenBank/DDBJ databases">
        <authorList>
            <person name="Kucharzyk K."/>
            <person name="Murdoch R.W."/>
            <person name="Higgins S."/>
            <person name="Loffler F."/>
        </authorList>
    </citation>
    <scope>NUCLEOTIDE SEQUENCE</scope>
</reference>
<name>A0A645AM82_9ZZZZ</name>
<gene>
    <name evidence="2" type="ORF">SDC9_98685</name>
</gene>